<dbReference type="Pfam" id="PF14400">
    <property type="entry name" value="Transglut_i_TM"/>
    <property type="match status" value="1"/>
</dbReference>
<keyword evidence="1" id="KW-0812">Transmembrane</keyword>
<keyword evidence="1" id="KW-0472">Membrane</keyword>
<feature type="transmembrane region" description="Helical" evidence="1">
    <location>
        <begin position="307"/>
        <end position="329"/>
    </location>
</feature>
<dbReference type="AlphaFoldDB" id="A0A2P5TJQ2"/>
<dbReference type="InterPro" id="IPR025838">
    <property type="entry name" value="Transglut_i_TM"/>
</dbReference>
<proteinExistence type="predicted"/>
<reference evidence="5" key="1">
    <citation type="submission" date="2016-11" db="EMBL/GenBank/DDBJ databases">
        <authorList>
            <person name="Sisinthy S."/>
            <person name="Ara S."/>
            <person name="Gundlapally S.R."/>
        </authorList>
    </citation>
    <scope>NUCLEOTIDE SEQUENCE [LARGE SCALE GENOMIC DNA]</scope>
    <source>
        <strain evidence="5">V1-41</strain>
    </source>
</reference>
<dbReference type="OrthoDB" id="253840at2"/>
<keyword evidence="1" id="KW-1133">Transmembrane helix</keyword>
<dbReference type="Proteomes" id="UP000242231">
    <property type="component" value="Unassembled WGS sequence"/>
</dbReference>
<feature type="transmembrane region" description="Helical" evidence="1">
    <location>
        <begin position="439"/>
        <end position="457"/>
    </location>
</feature>
<feature type="domain" description="Inactive transglutaminase fused to 7 transmembrane helices" evidence="2">
    <location>
        <begin position="24"/>
        <end position="182"/>
    </location>
</feature>
<comment type="caution">
    <text evidence="4">The sequence shown here is derived from an EMBL/GenBank/DDBJ whole genome shotgun (WGS) entry which is preliminary data.</text>
</comment>
<dbReference type="EMBL" id="MPZM01000036">
    <property type="protein sequence ID" value="PPL15226.1"/>
    <property type="molecule type" value="Genomic_DNA"/>
</dbReference>
<evidence type="ECO:0000256" key="1">
    <source>
        <dbReference type="SAM" id="Phobius"/>
    </source>
</evidence>
<gene>
    <name evidence="4" type="ORF">UN63_13240</name>
</gene>
<dbReference type="Pfam" id="PF14402">
    <property type="entry name" value="7TM_transglut"/>
    <property type="match status" value="1"/>
</dbReference>
<sequence>MYSRKPFYIIVAALFLVGLALMLHRYFVYEVPWLPGEKRQIWSIEAKVEFEANDKPVKASLAIPGSQPGFTLMNESAASPGYGLSFIEANGSSRAEWSIRNASGHQELYYKVDMMLDPFARGPLSTKIPTMMQADVAEPYSTAMDQVLSLAEERSSDGITLTRELLKELNNRGQNAELLAQYKAPGPLLVELLHRANVPARLLKGLELEDGRRRQPLINVVQVYSGEPNGQYEIFNPVTGDQGRQEQLLLWEYHSAPVLDLVGGSNSRVTFTMLEQEQPVNVALAKKFDQPHWINVSLYNLPLEEQALFKGILLIPIGVLVVVFLRIIVGIKTSGTFMPVLIAMAFIQTSLLTGLVGFLIIVGTGLILRSYLSHLNLLLVARISAVIIMVIGMIGFFSIVAYQLGLTEGMKITFFPMIILAWTIERMSILWEEEGPKEVVKQGGGSLMVAVVAFLAMNSELVRHLTFNFLGLQLIVMAVVLLLGNYTGYRLTELKRFKPLVDELNVDEQRGDEQKSGKQKHD</sequence>
<feature type="transmembrane region" description="Helical" evidence="1">
    <location>
        <begin position="469"/>
        <end position="489"/>
    </location>
</feature>
<dbReference type="InterPro" id="IPR025840">
    <property type="entry name" value="7TM_transglut"/>
</dbReference>
<evidence type="ECO:0000313" key="5">
    <source>
        <dbReference type="Proteomes" id="UP000242231"/>
    </source>
</evidence>
<evidence type="ECO:0000259" key="2">
    <source>
        <dbReference type="Pfam" id="PF14400"/>
    </source>
</evidence>
<feature type="transmembrane region" description="Helical" evidence="1">
    <location>
        <begin position="410"/>
        <end position="427"/>
    </location>
</feature>
<feature type="transmembrane region" description="Helical" evidence="1">
    <location>
        <begin position="379"/>
        <end position="404"/>
    </location>
</feature>
<organism evidence="4 5">
    <name type="scientific">Oceanisphaera arctica</name>
    <dbReference type="NCBI Taxonomy" id="641510"/>
    <lineage>
        <taxon>Bacteria</taxon>
        <taxon>Pseudomonadati</taxon>
        <taxon>Pseudomonadota</taxon>
        <taxon>Gammaproteobacteria</taxon>
        <taxon>Aeromonadales</taxon>
        <taxon>Aeromonadaceae</taxon>
        <taxon>Oceanisphaera</taxon>
    </lineage>
</organism>
<feature type="domain" description="7 transmembrane helices usually fused to an inactive transglutaminase" evidence="3">
    <location>
        <begin position="257"/>
        <end position="500"/>
    </location>
</feature>
<feature type="transmembrane region" description="Helical" evidence="1">
    <location>
        <begin position="6"/>
        <end position="28"/>
    </location>
</feature>
<feature type="transmembrane region" description="Helical" evidence="1">
    <location>
        <begin position="341"/>
        <end position="367"/>
    </location>
</feature>
<dbReference type="RefSeq" id="WP_104487292.1">
    <property type="nucleotide sequence ID" value="NZ_BMYB01000026.1"/>
</dbReference>
<evidence type="ECO:0000259" key="3">
    <source>
        <dbReference type="Pfam" id="PF14402"/>
    </source>
</evidence>
<protein>
    <submittedName>
        <fullName evidence="4">Gonadoliberin III</fullName>
    </submittedName>
</protein>
<name>A0A2P5TJQ2_9GAMM</name>
<keyword evidence="5" id="KW-1185">Reference proteome</keyword>
<accession>A0A2P5TJQ2</accession>
<evidence type="ECO:0000313" key="4">
    <source>
        <dbReference type="EMBL" id="PPL15226.1"/>
    </source>
</evidence>